<accession>A0A7S4ACA9</accession>
<dbReference type="SUPFAM" id="SSF46565">
    <property type="entry name" value="Chaperone J-domain"/>
    <property type="match status" value="1"/>
</dbReference>
<feature type="region of interest" description="Disordered" evidence="1">
    <location>
        <begin position="64"/>
        <end position="90"/>
    </location>
</feature>
<proteinExistence type="predicted"/>
<dbReference type="AlphaFoldDB" id="A0A7S4ACA9"/>
<protein>
    <recommendedName>
        <fullName evidence="2">J domain-containing protein</fullName>
    </recommendedName>
</protein>
<dbReference type="InterPro" id="IPR050817">
    <property type="entry name" value="DjlA_DnaK_co-chaperone"/>
</dbReference>
<dbReference type="CDD" id="cd06257">
    <property type="entry name" value="DnaJ"/>
    <property type="match status" value="1"/>
</dbReference>
<evidence type="ECO:0000256" key="1">
    <source>
        <dbReference type="SAM" id="MobiDB-lite"/>
    </source>
</evidence>
<evidence type="ECO:0000259" key="2">
    <source>
        <dbReference type="PROSITE" id="PS50076"/>
    </source>
</evidence>
<feature type="domain" description="J" evidence="2">
    <location>
        <begin position="247"/>
        <end position="322"/>
    </location>
</feature>
<organism evidence="3">
    <name type="scientific">Pseudo-nitzschia australis</name>
    <dbReference type="NCBI Taxonomy" id="44445"/>
    <lineage>
        <taxon>Eukaryota</taxon>
        <taxon>Sar</taxon>
        <taxon>Stramenopiles</taxon>
        <taxon>Ochrophyta</taxon>
        <taxon>Bacillariophyta</taxon>
        <taxon>Bacillariophyceae</taxon>
        <taxon>Bacillariophycidae</taxon>
        <taxon>Bacillariales</taxon>
        <taxon>Bacillariaceae</taxon>
        <taxon>Pseudo-nitzschia</taxon>
    </lineage>
</organism>
<sequence>MMRDTSTFFFAIKATVVLIVFYNRFTVNAFVPATGSLSSLSLSRSQSPAICTCPLFAGMGMGITGSKKKKGGKNKNKSKSKGLSSSSTKAAPFDVSSSIARLEKKYDELMLNAAKDLKKEEKEAESYSSWSSGEIEMITSEYVIAARDASKKGSVPDWVPICQLCLRRPETEFHDGASDAIVQTAISIVCRELSYLAAAGAPVFKTIARNELQYSVESVDSFHKFVYDEVVEGKATKSPDQAMTKAEARKTLGLSEDADDITKPDIRQAYRKLSFQLHPDRFEGTPEECEEATNQFGRVNLAYDTLSSGVREEGVSWYESLGGKERTGFVGPINLLPLAAAQETMTRHKAEAALCGLDPTMVQSFVARHLRSA</sequence>
<dbReference type="PROSITE" id="PS50076">
    <property type="entry name" value="DNAJ_2"/>
    <property type="match status" value="1"/>
</dbReference>
<dbReference type="PANTHER" id="PTHR24074">
    <property type="entry name" value="CO-CHAPERONE PROTEIN DJLA"/>
    <property type="match status" value="1"/>
</dbReference>
<dbReference type="Gene3D" id="1.10.287.110">
    <property type="entry name" value="DnaJ domain"/>
    <property type="match status" value="1"/>
</dbReference>
<dbReference type="InterPro" id="IPR001623">
    <property type="entry name" value="DnaJ_domain"/>
</dbReference>
<name>A0A7S4ACA9_9STRA</name>
<dbReference type="SMART" id="SM00271">
    <property type="entry name" value="DnaJ"/>
    <property type="match status" value="1"/>
</dbReference>
<evidence type="ECO:0000313" key="3">
    <source>
        <dbReference type="EMBL" id="CAE0710693.1"/>
    </source>
</evidence>
<dbReference type="InterPro" id="IPR036869">
    <property type="entry name" value="J_dom_sf"/>
</dbReference>
<reference evidence="3" key="1">
    <citation type="submission" date="2021-01" db="EMBL/GenBank/DDBJ databases">
        <authorList>
            <person name="Corre E."/>
            <person name="Pelletier E."/>
            <person name="Niang G."/>
            <person name="Scheremetjew M."/>
            <person name="Finn R."/>
            <person name="Kale V."/>
            <person name="Holt S."/>
            <person name="Cochrane G."/>
            <person name="Meng A."/>
            <person name="Brown T."/>
            <person name="Cohen L."/>
        </authorList>
    </citation>
    <scope>NUCLEOTIDE SEQUENCE</scope>
    <source>
        <strain evidence="3">10249 10 AB</strain>
    </source>
</reference>
<gene>
    <name evidence="3" type="ORF">PAUS00366_LOCUS3420</name>
</gene>
<feature type="compositionally biased region" description="Basic residues" evidence="1">
    <location>
        <begin position="66"/>
        <end position="80"/>
    </location>
</feature>
<dbReference type="Pfam" id="PF00226">
    <property type="entry name" value="DnaJ"/>
    <property type="match status" value="1"/>
</dbReference>
<dbReference type="EMBL" id="HBIX01004344">
    <property type="protein sequence ID" value="CAE0710693.1"/>
    <property type="molecule type" value="Transcribed_RNA"/>
</dbReference>